<accession>A0AAV4RWV7</accession>
<evidence type="ECO:0000259" key="7">
    <source>
        <dbReference type="Pfam" id="PF07773"/>
    </source>
</evidence>
<dbReference type="InterPro" id="IPR040354">
    <property type="entry name" value="TCTN1-3"/>
</dbReference>
<evidence type="ECO:0000256" key="5">
    <source>
        <dbReference type="SAM" id="Phobius"/>
    </source>
</evidence>
<evidence type="ECO:0000313" key="9">
    <source>
        <dbReference type="EMBL" id="GIY26383.1"/>
    </source>
</evidence>
<proteinExistence type="inferred from homology"/>
<dbReference type="GO" id="GO:0035869">
    <property type="term" value="C:ciliary transition zone"/>
    <property type="evidence" value="ECO:0007669"/>
    <property type="project" value="TreeGrafter"/>
</dbReference>
<feature type="chain" id="PRO_5043607449" evidence="6">
    <location>
        <begin position="22"/>
        <end position="645"/>
    </location>
</feature>
<dbReference type="AlphaFoldDB" id="A0AAV4RWV7"/>
<organism evidence="9 10">
    <name type="scientific">Caerostris darwini</name>
    <dbReference type="NCBI Taxonomy" id="1538125"/>
    <lineage>
        <taxon>Eukaryota</taxon>
        <taxon>Metazoa</taxon>
        <taxon>Ecdysozoa</taxon>
        <taxon>Arthropoda</taxon>
        <taxon>Chelicerata</taxon>
        <taxon>Arachnida</taxon>
        <taxon>Araneae</taxon>
        <taxon>Araneomorphae</taxon>
        <taxon>Entelegynae</taxon>
        <taxon>Araneoidea</taxon>
        <taxon>Araneidae</taxon>
        <taxon>Caerostris</taxon>
    </lineage>
</organism>
<gene>
    <name evidence="9" type="primary">TCTN3</name>
    <name evidence="9" type="ORF">CDAR_569821</name>
</gene>
<comment type="caution">
    <text evidence="9">The sequence shown here is derived from an EMBL/GenBank/DDBJ whole genome shotgun (WGS) entry which is preliminary data.</text>
</comment>
<dbReference type="EMBL" id="BPLQ01006940">
    <property type="protein sequence ID" value="GIY26383.1"/>
    <property type="molecule type" value="Genomic_DNA"/>
</dbReference>
<keyword evidence="3" id="KW-0970">Cilium biogenesis/degradation</keyword>
<keyword evidence="2 6" id="KW-0732">Signal</keyword>
<dbReference type="GO" id="GO:0060271">
    <property type="term" value="P:cilium assembly"/>
    <property type="evidence" value="ECO:0007669"/>
    <property type="project" value="TreeGrafter"/>
</dbReference>
<dbReference type="PANTHER" id="PTHR14611">
    <property type="entry name" value="TECTONIC FAMILY MEMBER"/>
    <property type="match status" value="1"/>
</dbReference>
<dbReference type="InterPro" id="IPR011677">
    <property type="entry name" value="TCTN1-3_dom"/>
</dbReference>
<reference evidence="9 10" key="1">
    <citation type="submission" date="2021-06" db="EMBL/GenBank/DDBJ databases">
        <title>Caerostris darwini draft genome.</title>
        <authorList>
            <person name="Kono N."/>
            <person name="Arakawa K."/>
        </authorList>
    </citation>
    <scope>NUCLEOTIDE SEQUENCE [LARGE SCALE GENOMIC DNA]</scope>
</reference>
<evidence type="ECO:0000313" key="10">
    <source>
        <dbReference type="Proteomes" id="UP001054837"/>
    </source>
</evidence>
<keyword evidence="10" id="KW-1185">Reference proteome</keyword>
<keyword evidence="4" id="KW-0325">Glycoprotein</keyword>
<comment type="similarity">
    <text evidence="1">Belongs to the tectonic family.</text>
</comment>
<feature type="transmembrane region" description="Helical" evidence="5">
    <location>
        <begin position="627"/>
        <end position="644"/>
    </location>
</feature>
<feature type="domain" description="Tectonic-1-3" evidence="7">
    <location>
        <begin position="409"/>
        <end position="591"/>
    </location>
</feature>
<dbReference type="InterPro" id="IPR057724">
    <property type="entry name" value="TCTN1-3_N"/>
</dbReference>
<protein>
    <submittedName>
        <fullName evidence="9">Tectonic-3</fullName>
    </submittedName>
</protein>
<evidence type="ECO:0000256" key="1">
    <source>
        <dbReference type="ARBA" id="ARBA00007633"/>
    </source>
</evidence>
<keyword evidence="5" id="KW-1133">Transmembrane helix</keyword>
<dbReference type="Pfam" id="PF25752">
    <property type="entry name" value="DUF1619_N"/>
    <property type="match status" value="1"/>
</dbReference>
<keyword evidence="5" id="KW-0812">Transmembrane</keyword>
<evidence type="ECO:0000259" key="8">
    <source>
        <dbReference type="Pfam" id="PF25752"/>
    </source>
</evidence>
<dbReference type="Proteomes" id="UP001054837">
    <property type="component" value="Unassembled WGS sequence"/>
</dbReference>
<feature type="signal peptide" evidence="6">
    <location>
        <begin position="1"/>
        <end position="21"/>
    </location>
</feature>
<keyword evidence="5" id="KW-0472">Membrane</keyword>
<sequence length="645" mass="73453">MLSKNIHIFVLIFYGINDVTTINDTENVSEQISNYDEFFRNDSIEVVDFNESIGSFNVSNSSIMSNLTDDYNSSSPDLVITEDESLDSSQTFLSFSTSNNDVCSCDLNSNVCDINCCCDSDCSEEDIKVFSECQVQTLTPDPNYCYQKDIIFRNNTIYKMQKDPESSLFCIVHDNLKQHLRFKELPVIKSHRDLDLLLKYQARNIASWSEDENRGESSHQEMKSGNPVYIDFATEKFKSFDTHWSLPSSCFTKMCSCNQEIKYLEDFNSVCSRQIHNLMAECEKEAYLSAHSYSNFCVKSHSLITDFHTKLNDLISHTKAMNPMNDNQLTNPLCITQKVLKPKYSLQQKTCSNVFYAVLFIVTHNGFHGIHNISVHFNYTSLNTETSTFLQHFMVTFKWNNVTDIIKRSGNPGYHVGLPILVGTNSSAMELENMFEIQVEPNGLSVLNRNANNLCSNNRRPVKFGKNFKTGCIFTFSKFTCKDLQERILNILLGPSRKQVFVGVFGNANETNIEDWIEAYHEYPEIIPSNKTCSVITSLKINVIYAAVGTIVNPQYKILGVGYHYEKIQTIDLSCSPCPNLKLSTSVSFFDVTEPAIPIYPKVPSIKANLPRDFFYPFLYGKATKTAFNMNLIIVILMLLFILVT</sequence>
<name>A0AAV4RWV7_9ARAC</name>
<evidence type="ECO:0000256" key="3">
    <source>
        <dbReference type="ARBA" id="ARBA00022794"/>
    </source>
</evidence>
<evidence type="ECO:0000256" key="2">
    <source>
        <dbReference type="ARBA" id="ARBA00022729"/>
    </source>
</evidence>
<dbReference type="Pfam" id="PF07773">
    <property type="entry name" value="TCTN_DUF1619"/>
    <property type="match status" value="1"/>
</dbReference>
<evidence type="ECO:0000256" key="6">
    <source>
        <dbReference type="SAM" id="SignalP"/>
    </source>
</evidence>
<evidence type="ECO:0000256" key="4">
    <source>
        <dbReference type="ARBA" id="ARBA00023180"/>
    </source>
</evidence>
<feature type="domain" description="Tectonic-1-3 N-terminal" evidence="8">
    <location>
        <begin position="101"/>
        <end position="186"/>
    </location>
</feature>
<dbReference type="PANTHER" id="PTHR14611:SF2">
    <property type="entry name" value="TECTONIC"/>
    <property type="match status" value="1"/>
</dbReference>